<evidence type="ECO:0000313" key="2">
    <source>
        <dbReference type="EMBL" id="KCW55941.1"/>
    </source>
</evidence>
<dbReference type="OMA" id="LPIWGSP"/>
<dbReference type="InParanoid" id="A0A059AQL6"/>
<evidence type="ECO:0000256" key="1">
    <source>
        <dbReference type="SAM" id="MobiDB-lite"/>
    </source>
</evidence>
<dbReference type="FunCoup" id="A0A059AQL6">
    <property type="interactions" value="805"/>
</dbReference>
<protein>
    <submittedName>
        <fullName evidence="2">Uncharacterized protein</fullName>
    </submittedName>
</protein>
<name>A0A059AQL6_EUCGR</name>
<dbReference type="Gramene" id="KCW55941">
    <property type="protein sequence ID" value="KCW55941"/>
    <property type="gene ID" value="EUGRSUZ_I01730"/>
</dbReference>
<feature type="region of interest" description="Disordered" evidence="1">
    <location>
        <begin position="95"/>
        <end position="126"/>
    </location>
</feature>
<dbReference type="EMBL" id="KK198761">
    <property type="protein sequence ID" value="KCW55941.1"/>
    <property type="molecule type" value="Genomic_DNA"/>
</dbReference>
<dbReference type="STRING" id="71139.A0A059AQL6"/>
<feature type="compositionally biased region" description="Basic and acidic residues" evidence="1">
    <location>
        <begin position="95"/>
        <end position="109"/>
    </location>
</feature>
<dbReference type="eggNOG" id="ENOG502S2NI">
    <property type="taxonomic scope" value="Eukaryota"/>
</dbReference>
<reference evidence="2" key="1">
    <citation type="submission" date="2013-07" db="EMBL/GenBank/DDBJ databases">
        <title>The genome of Eucalyptus grandis.</title>
        <authorList>
            <person name="Schmutz J."/>
            <person name="Hayes R."/>
            <person name="Myburg A."/>
            <person name="Tuskan G."/>
            <person name="Grattapaglia D."/>
            <person name="Rokhsar D.S."/>
        </authorList>
    </citation>
    <scope>NUCLEOTIDE SEQUENCE</scope>
    <source>
        <tissue evidence="2">Leaf extractions</tissue>
    </source>
</reference>
<proteinExistence type="predicted"/>
<gene>
    <name evidence="2" type="ORF">EUGRSUZ_I01730</name>
</gene>
<dbReference type="PANTHER" id="PTHR35737:SF1">
    <property type="entry name" value="CRYPTIC LOCI REGULATOR"/>
    <property type="match status" value="1"/>
</dbReference>
<sequence>MDLATPSPAAEADDEWELCNDDGFIYKRKKRRLDPSAAAAAPAPPPPPPPDPLAEERHRRERRRKALLKIKGRYREELARWEHLSSTCRAMQEKARELQLEREREKERAAAAASSSGSADEELDRQRSEFGSTIDKLLLQAEAQEALINDVSILCDVAESLSSVQEEQLKQSLFDLPVWASPQELMAALCDEQNCKKQLCATSQIFVILAEAPYDVQEEWLEQSVV</sequence>
<organism evidence="2">
    <name type="scientific">Eucalyptus grandis</name>
    <name type="common">Flooded gum</name>
    <dbReference type="NCBI Taxonomy" id="71139"/>
    <lineage>
        <taxon>Eukaryota</taxon>
        <taxon>Viridiplantae</taxon>
        <taxon>Streptophyta</taxon>
        <taxon>Embryophyta</taxon>
        <taxon>Tracheophyta</taxon>
        <taxon>Spermatophyta</taxon>
        <taxon>Magnoliopsida</taxon>
        <taxon>eudicotyledons</taxon>
        <taxon>Gunneridae</taxon>
        <taxon>Pentapetalae</taxon>
        <taxon>rosids</taxon>
        <taxon>malvids</taxon>
        <taxon>Myrtales</taxon>
        <taxon>Myrtaceae</taxon>
        <taxon>Myrtoideae</taxon>
        <taxon>Eucalypteae</taxon>
        <taxon>Eucalyptus</taxon>
    </lineage>
</organism>
<dbReference type="PANTHER" id="PTHR35737">
    <property type="entry name" value="CRYPTIC LOCI REGULATOR"/>
    <property type="match status" value="1"/>
</dbReference>
<accession>A0A059AQL6</accession>
<dbReference type="AlphaFoldDB" id="A0A059AQL6"/>
<feature type="compositionally biased region" description="Pro residues" evidence="1">
    <location>
        <begin position="42"/>
        <end position="52"/>
    </location>
</feature>
<feature type="region of interest" description="Disordered" evidence="1">
    <location>
        <begin position="30"/>
        <end position="62"/>
    </location>
</feature>